<dbReference type="EMBL" id="AP029170">
    <property type="protein sequence ID" value="BFD45754.1"/>
    <property type="molecule type" value="Genomic_DNA"/>
</dbReference>
<dbReference type="SUPFAM" id="SSF48163">
    <property type="entry name" value="An anticodon-binding domain of class I aminoacyl-tRNA synthetases"/>
    <property type="match status" value="1"/>
</dbReference>
<dbReference type="FunFam" id="3.40.50.620:FF:000007">
    <property type="entry name" value="Glutamate--tRNA ligase"/>
    <property type="match status" value="1"/>
</dbReference>
<accession>A0AAT9G7E4</accession>
<comment type="similarity">
    <text evidence="2 10">Belongs to the class-I aminoacyl-tRNA synthetase family. Glutamate--tRNA ligase type 1 subfamily.</text>
</comment>
<dbReference type="InterPro" id="IPR008925">
    <property type="entry name" value="aa_tRNA-synth_I_cd-bd_sf"/>
</dbReference>
<evidence type="ECO:0000256" key="8">
    <source>
        <dbReference type="ARBA" id="ARBA00022917"/>
    </source>
</evidence>
<dbReference type="InterPro" id="IPR033910">
    <property type="entry name" value="GluRS_core"/>
</dbReference>
<comment type="catalytic activity">
    <reaction evidence="10">
        <text>tRNA(Glu) + L-glutamate + ATP = L-glutamyl-tRNA(Glu) + AMP + diphosphate</text>
        <dbReference type="Rhea" id="RHEA:23540"/>
        <dbReference type="Rhea" id="RHEA-COMP:9663"/>
        <dbReference type="Rhea" id="RHEA-COMP:9680"/>
        <dbReference type="ChEBI" id="CHEBI:29985"/>
        <dbReference type="ChEBI" id="CHEBI:30616"/>
        <dbReference type="ChEBI" id="CHEBI:33019"/>
        <dbReference type="ChEBI" id="CHEBI:78442"/>
        <dbReference type="ChEBI" id="CHEBI:78520"/>
        <dbReference type="ChEBI" id="CHEBI:456215"/>
        <dbReference type="EC" id="6.1.1.17"/>
    </reaction>
</comment>
<dbReference type="InterPro" id="IPR049940">
    <property type="entry name" value="GluQ/Sye"/>
</dbReference>
<keyword evidence="9 10" id="KW-0030">Aminoacyl-tRNA synthetase</keyword>
<dbReference type="GO" id="GO:0005524">
    <property type="term" value="F:ATP binding"/>
    <property type="evidence" value="ECO:0007669"/>
    <property type="project" value="UniProtKB-UniRule"/>
</dbReference>
<dbReference type="InterPro" id="IPR020751">
    <property type="entry name" value="aa-tRNA-synth_I_codon-bd_sub2"/>
</dbReference>
<dbReference type="EC" id="6.1.1.17" evidence="10"/>
<dbReference type="SUPFAM" id="SSF52374">
    <property type="entry name" value="Nucleotidylyl transferase"/>
    <property type="match status" value="1"/>
</dbReference>
<name>A0AAT9G7E4_9RICK</name>
<dbReference type="AlphaFoldDB" id="A0AAT9G7E4"/>
<comment type="subunit">
    <text evidence="3 10">Monomer.</text>
</comment>
<organism evidence="13">
    <name type="scientific">Candidatus Tisiphia endosymbiont of Sergentomyia squamirostris</name>
    <dbReference type="NCBI Taxonomy" id="3113639"/>
    <lineage>
        <taxon>Bacteria</taxon>
        <taxon>Pseudomonadati</taxon>
        <taxon>Pseudomonadota</taxon>
        <taxon>Alphaproteobacteria</taxon>
        <taxon>Rickettsiales</taxon>
        <taxon>Rickettsiaceae</taxon>
        <taxon>Rickettsieae</taxon>
        <taxon>Candidatus Tisiphia</taxon>
    </lineage>
</organism>
<dbReference type="InterPro" id="IPR004527">
    <property type="entry name" value="Glu-tRNA-ligase_bac/mito"/>
</dbReference>
<evidence type="ECO:0000256" key="3">
    <source>
        <dbReference type="ARBA" id="ARBA00011245"/>
    </source>
</evidence>
<feature type="domain" description="Aminoacyl-tRNA synthetase class I anticodon-binding" evidence="12">
    <location>
        <begin position="331"/>
        <end position="464"/>
    </location>
</feature>
<dbReference type="InterPro" id="IPR000924">
    <property type="entry name" value="Glu/Gln-tRNA-synth"/>
</dbReference>
<evidence type="ECO:0000256" key="6">
    <source>
        <dbReference type="ARBA" id="ARBA00022741"/>
    </source>
</evidence>
<keyword evidence="5 10" id="KW-0436">Ligase</keyword>
<dbReference type="PANTHER" id="PTHR43311:SF2">
    <property type="entry name" value="GLUTAMATE--TRNA LIGASE, MITOCHONDRIAL-RELATED"/>
    <property type="match status" value="1"/>
</dbReference>
<proteinExistence type="inferred from homology"/>
<dbReference type="PANTHER" id="PTHR43311">
    <property type="entry name" value="GLUTAMATE--TRNA LIGASE"/>
    <property type="match status" value="1"/>
</dbReference>
<keyword evidence="7 10" id="KW-0067">ATP-binding</keyword>
<dbReference type="GO" id="GO:0008270">
    <property type="term" value="F:zinc ion binding"/>
    <property type="evidence" value="ECO:0007669"/>
    <property type="project" value="InterPro"/>
</dbReference>
<gene>
    <name evidence="13" type="primary">gltX_1</name>
    <name evidence="10" type="synonym">gltX</name>
    <name evidence="13" type="ORF">DMENIID0002_04000</name>
</gene>
<sequence>MTIITRFAPSPTGFLHIGGARTALFNYLFAKHHNGKFLLRIEDTDKTRSTEDAVDAIFSSLKWLGLDWNGEVVFQSKRNDLYKKAALKLLDKGKAYYCFTPQEEIDRQRDNAIANKQHFLFQSPWRDADPSSFPKGYQSTEAVIRLKAPRTGYTTIHDALQGDVTIENSHLDDMVLLRSDGSSTYMLAVVVDDHDMQITHIIRGDDHLTNAARQILLYQAFGWDVPHMIHIPLIHGDDGTKLSKRHGALGIKAYQDMGYLPESLCNYLLRLGWSHKDDEIISRQQAIEWFNLEGLGKSPSRLDFAKMDNLNAHYLRQLDAKLLTKMICENLQKTYKITTEETEYIKQAMPNLKIRSTNLVELAKLAKIYLINVPIIYSEEAKEIIKNCDKNLLEQVIEELKNLQNSDKDSIQIKFKEIAKNNNIKLVDLMQSIRSLITGMTASPSIFEIIAIIGKENAIARLKCTQMI</sequence>
<feature type="short sequence motif" description="'KMSKS' region" evidence="10">
    <location>
        <begin position="241"/>
        <end position="245"/>
    </location>
</feature>
<dbReference type="Pfam" id="PF19269">
    <property type="entry name" value="Anticodon_2"/>
    <property type="match status" value="1"/>
</dbReference>
<dbReference type="GO" id="GO:0000049">
    <property type="term" value="F:tRNA binding"/>
    <property type="evidence" value="ECO:0007669"/>
    <property type="project" value="InterPro"/>
</dbReference>
<comment type="caution">
    <text evidence="10">Lacks conserved residue(s) required for the propagation of feature annotation.</text>
</comment>
<dbReference type="PROSITE" id="PS00178">
    <property type="entry name" value="AA_TRNA_LIGASE_I"/>
    <property type="match status" value="1"/>
</dbReference>
<feature type="domain" description="Glutamyl/glutaminyl-tRNA synthetase class Ib catalytic" evidence="11">
    <location>
        <begin position="3"/>
        <end position="308"/>
    </location>
</feature>
<evidence type="ECO:0000256" key="5">
    <source>
        <dbReference type="ARBA" id="ARBA00022598"/>
    </source>
</evidence>
<evidence type="ECO:0000259" key="11">
    <source>
        <dbReference type="Pfam" id="PF00749"/>
    </source>
</evidence>
<comment type="function">
    <text evidence="10">Catalyzes the attachment of glutamate to tRNA(Glu) in a two-step reaction: glutamate is first activated by ATP to form Glu-AMP and then transferred to the acceptor end of tRNA(Glu).</text>
</comment>
<protein>
    <recommendedName>
        <fullName evidence="10">Glutamate--tRNA ligase</fullName>
        <ecNumber evidence="10">6.1.1.17</ecNumber>
    </recommendedName>
    <alternativeName>
        <fullName evidence="10">Glutamyl-tRNA synthetase</fullName>
        <shortName evidence="10">GluRS</shortName>
    </alternativeName>
</protein>
<reference evidence="13" key="1">
    <citation type="submission" date="2024-01" db="EMBL/GenBank/DDBJ databases">
        <title>Sequencing the genomes of a sandfly, Sergentomyia squamirostris, and its two endosymbionts.</title>
        <authorList>
            <person name="Itokawa K."/>
            <person name="Sanjoba C."/>
        </authorList>
    </citation>
    <scope>NUCLEOTIDE SEQUENCE</scope>
    <source>
        <strain evidence="13">RiSSQ</strain>
    </source>
</reference>
<dbReference type="GO" id="GO:0005829">
    <property type="term" value="C:cytosol"/>
    <property type="evidence" value="ECO:0007669"/>
    <property type="project" value="TreeGrafter"/>
</dbReference>
<dbReference type="Gene3D" id="1.10.10.350">
    <property type="match status" value="1"/>
</dbReference>
<dbReference type="Gene3D" id="3.40.50.620">
    <property type="entry name" value="HUPs"/>
    <property type="match status" value="1"/>
</dbReference>
<dbReference type="PRINTS" id="PR00987">
    <property type="entry name" value="TRNASYNTHGLU"/>
</dbReference>
<feature type="short sequence motif" description="'HIGH' region" evidence="10">
    <location>
        <begin position="9"/>
        <end position="19"/>
    </location>
</feature>
<dbReference type="CDD" id="cd00808">
    <property type="entry name" value="GluRS_core"/>
    <property type="match status" value="1"/>
</dbReference>
<dbReference type="GO" id="GO:0006424">
    <property type="term" value="P:glutamyl-tRNA aminoacylation"/>
    <property type="evidence" value="ECO:0007669"/>
    <property type="project" value="UniProtKB-UniRule"/>
</dbReference>
<dbReference type="NCBIfam" id="TIGR00464">
    <property type="entry name" value="gltX_bact"/>
    <property type="match status" value="1"/>
</dbReference>
<keyword evidence="6 10" id="KW-0547">Nucleotide-binding</keyword>
<keyword evidence="8 10" id="KW-0648">Protein biosynthesis</keyword>
<dbReference type="InterPro" id="IPR001412">
    <property type="entry name" value="aa-tRNA-synth_I_CS"/>
</dbReference>
<evidence type="ECO:0000259" key="12">
    <source>
        <dbReference type="Pfam" id="PF19269"/>
    </source>
</evidence>
<keyword evidence="4 10" id="KW-0963">Cytoplasm</keyword>
<evidence type="ECO:0000256" key="2">
    <source>
        <dbReference type="ARBA" id="ARBA00007894"/>
    </source>
</evidence>
<evidence type="ECO:0000256" key="9">
    <source>
        <dbReference type="ARBA" id="ARBA00023146"/>
    </source>
</evidence>
<evidence type="ECO:0000256" key="4">
    <source>
        <dbReference type="ARBA" id="ARBA00022490"/>
    </source>
</evidence>
<dbReference type="GO" id="GO:0004818">
    <property type="term" value="F:glutamate-tRNA ligase activity"/>
    <property type="evidence" value="ECO:0007669"/>
    <property type="project" value="UniProtKB-UniRule"/>
</dbReference>
<dbReference type="InterPro" id="IPR014729">
    <property type="entry name" value="Rossmann-like_a/b/a_fold"/>
</dbReference>
<evidence type="ECO:0000256" key="1">
    <source>
        <dbReference type="ARBA" id="ARBA00004496"/>
    </source>
</evidence>
<evidence type="ECO:0000256" key="10">
    <source>
        <dbReference type="HAMAP-Rule" id="MF_00022"/>
    </source>
</evidence>
<dbReference type="InterPro" id="IPR045462">
    <property type="entry name" value="aa-tRNA-synth_I_cd-bd"/>
</dbReference>
<dbReference type="InterPro" id="IPR020058">
    <property type="entry name" value="Glu/Gln-tRNA-synth_Ib_cat-dom"/>
</dbReference>
<evidence type="ECO:0000313" key="13">
    <source>
        <dbReference type="EMBL" id="BFD45754.1"/>
    </source>
</evidence>
<evidence type="ECO:0000256" key="7">
    <source>
        <dbReference type="ARBA" id="ARBA00022840"/>
    </source>
</evidence>
<feature type="binding site" evidence="10">
    <location>
        <position position="244"/>
    </location>
    <ligand>
        <name>ATP</name>
        <dbReference type="ChEBI" id="CHEBI:30616"/>
    </ligand>
</feature>
<comment type="subcellular location">
    <subcellularLocation>
        <location evidence="1 10">Cytoplasm</location>
    </subcellularLocation>
</comment>
<dbReference type="HAMAP" id="MF_00022">
    <property type="entry name" value="Glu_tRNA_synth_type1"/>
    <property type="match status" value="1"/>
</dbReference>
<dbReference type="Pfam" id="PF00749">
    <property type="entry name" value="tRNA-synt_1c"/>
    <property type="match status" value="1"/>
</dbReference>